<name>A0A179BQG7_RHILE</name>
<dbReference type="AlphaFoldDB" id="A0A179BQG7"/>
<evidence type="ECO:0000313" key="2">
    <source>
        <dbReference type="EMBL" id="OAP93284.1"/>
    </source>
</evidence>
<comment type="caution">
    <text evidence="2">The sequence shown here is derived from an EMBL/GenBank/DDBJ whole genome shotgun (WGS) entry which is preliminary data.</text>
</comment>
<evidence type="ECO:0000256" key="1">
    <source>
        <dbReference type="SAM" id="MobiDB-lite"/>
    </source>
</evidence>
<proteinExistence type="predicted"/>
<dbReference type="EMBL" id="LWBS01000290">
    <property type="protein sequence ID" value="OAP93284.1"/>
    <property type="molecule type" value="Genomic_DNA"/>
</dbReference>
<gene>
    <name evidence="2" type="ORF">A4U53_40005</name>
</gene>
<protein>
    <submittedName>
        <fullName evidence="2">Uncharacterized protein</fullName>
    </submittedName>
</protein>
<reference evidence="2" key="1">
    <citation type="submission" date="2016-04" db="EMBL/GenBank/DDBJ databases">
        <title>Fast-growing isolate from the root nodules of Vavilovia formosa.</title>
        <authorList>
            <person name="Kimeklis A."/>
            <person name="Safronova V."/>
            <person name="Belimov A."/>
            <person name="Andronov E."/>
        </authorList>
    </citation>
    <scope>NUCLEOTIDE SEQUENCE [LARGE SCALE GENOMIC DNA]</scope>
    <source>
        <strain evidence="2">Vaf-46</strain>
    </source>
</reference>
<feature type="region of interest" description="Disordered" evidence="1">
    <location>
        <begin position="1"/>
        <end position="22"/>
    </location>
</feature>
<organism evidence="2">
    <name type="scientific">Rhizobium leguminosarum</name>
    <dbReference type="NCBI Taxonomy" id="384"/>
    <lineage>
        <taxon>Bacteria</taxon>
        <taxon>Pseudomonadati</taxon>
        <taxon>Pseudomonadota</taxon>
        <taxon>Alphaproteobacteria</taxon>
        <taxon>Hyphomicrobiales</taxon>
        <taxon>Rhizobiaceae</taxon>
        <taxon>Rhizobium/Agrobacterium group</taxon>
        <taxon>Rhizobium</taxon>
    </lineage>
</organism>
<accession>A0A179BQG7</accession>
<sequence>MDVHIGTDQAGPKDGAKKADGENVTVLESRRYIGLMQNANSAAVTAALAGDSEWARAMEPSSALSNAAEWTSTGKEVNTLKIQMNALDLGLVTAKMRLSGDALNGDRKVENGAA</sequence>